<sequence length="255" mass="26007">MTDRFAGQSALITGAASGIGLATARRLAQEGAARLILCDIDAAALNEASAELRGEALVIDRLAGDVADPLFWTHAQSTLTGVTLGVANAGIADSAPIDSMDFSAWRRVMAINLDGVFLTLQALFRAMGGPGAIVVTASVAGIKAEANTAAYAASKAGALHLMRVAAKEGAARGIRINAIAPGGVRTAIWEQAPFFNDLAQRRGGTEAAFAAMGEATPLGRFATADETAAQIAFLLSADAAMMTGSVLVSDGGYRL</sequence>
<reference evidence="5 6" key="1">
    <citation type="submission" date="2019-01" db="EMBL/GenBank/DDBJ databases">
        <authorList>
            <person name="Chen W.-M."/>
        </authorList>
    </citation>
    <scope>NUCLEOTIDE SEQUENCE [LARGE SCALE GENOMIC DNA]</scope>
    <source>
        <strain evidence="5 6">TLA-22</strain>
    </source>
</reference>
<keyword evidence="2" id="KW-0560">Oxidoreductase</keyword>
<dbReference type="RefSeq" id="WP_127690350.1">
    <property type="nucleotide sequence ID" value="NZ_RZUL01000002.1"/>
</dbReference>
<evidence type="ECO:0000256" key="1">
    <source>
        <dbReference type="ARBA" id="ARBA00006484"/>
    </source>
</evidence>
<dbReference type="InterPro" id="IPR020904">
    <property type="entry name" value="Sc_DH/Rdtase_CS"/>
</dbReference>
<dbReference type="FunFam" id="3.40.50.720:FF:000084">
    <property type="entry name" value="Short-chain dehydrogenase reductase"/>
    <property type="match status" value="1"/>
</dbReference>
<comment type="similarity">
    <text evidence="1">Belongs to the short-chain dehydrogenases/reductases (SDR) family.</text>
</comment>
<dbReference type="InterPro" id="IPR002347">
    <property type="entry name" value="SDR_fam"/>
</dbReference>
<dbReference type="PROSITE" id="PS00061">
    <property type="entry name" value="ADH_SHORT"/>
    <property type="match status" value="1"/>
</dbReference>
<protein>
    <submittedName>
        <fullName evidence="5">SDR family oxidoreductase</fullName>
    </submittedName>
</protein>
<dbReference type="InterPro" id="IPR036291">
    <property type="entry name" value="NAD(P)-bd_dom_sf"/>
</dbReference>
<accession>A0A437J9K6</accession>
<proteinExistence type="inferred from homology"/>
<evidence type="ECO:0000256" key="3">
    <source>
        <dbReference type="ARBA" id="ARBA00051383"/>
    </source>
</evidence>
<dbReference type="SMART" id="SM00822">
    <property type="entry name" value="PKS_KR"/>
    <property type="match status" value="1"/>
</dbReference>
<dbReference type="PANTHER" id="PTHR42760">
    <property type="entry name" value="SHORT-CHAIN DEHYDROGENASES/REDUCTASES FAMILY MEMBER"/>
    <property type="match status" value="1"/>
</dbReference>
<dbReference type="Pfam" id="PF13561">
    <property type="entry name" value="adh_short_C2"/>
    <property type="match status" value="1"/>
</dbReference>
<dbReference type="AlphaFoldDB" id="A0A437J9K6"/>
<dbReference type="PANTHER" id="PTHR42760:SF133">
    <property type="entry name" value="3-OXOACYL-[ACYL-CARRIER-PROTEIN] REDUCTASE"/>
    <property type="match status" value="1"/>
</dbReference>
<dbReference type="Proteomes" id="UP000282977">
    <property type="component" value="Unassembled WGS sequence"/>
</dbReference>
<dbReference type="EMBL" id="RZUL01000002">
    <property type="protein sequence ID" value="RVT42171.1"/>
    <property type="molecule type" value="Genomic_DNA"/>
</dbReference>
<keyword evidence="6" id="KW-1185">Reference proteome</keyword>
<evidence type="ECO:0000256" key="2">
    <source>
        <dbReference type="ARBA" id="ARBA00023002"/>
    </source>
</evidence>
<dbReference type="SUPFAM" id="SSF51735">
    <property type="entry name" value="NAD(P)-binding Rossmann-fold domains"/>
    <property type="match status" value="1"/>
</dbReference>
<feature type="domain" description="Ketoreductase" evidence="4">
    <location>
        <begin position="8"/>
        <end position="182"/>
    </location>
</feature>
<comment type="catalytic activity">
    <reaction evidence="3">
        <text>2,5-dichlorocyclohexa-2,5-dien-1,4-diol + NAD(+) = 2,5-dichlorohydroquinone + NADH + H(+)</text>
        <dbReference type="Rhea" id="RHEA:15741"/>
        <dbReference type="ChEBI" id="CHEBI:15378"/>
        <dbReference type="ChEBI" id="CHEBI:27545"/>
        <dbReference type="ChEBI" id="CHEBI:28975"/>
        <dbReference type="ChEBI" id="CHEBI:57540"/>
        <dbReference type="ChEBI" id="CHEBI:57945"/>
    </reaction>
</comment>
<dbReference type="PRINTS" id="PR00081">
    <property type="entry name" value="GDHRDH"/>
</dbReference>
<name>A0A437J9K6_9SPHN</name>
<evidence type="ECO:0000259" key="4">
    <source>
        <dbReference type="SMART" id="SM00822"/>
    </source>
</evidence>
<dbReference type="OrthoDB" id="9779623at2"/>
<evidence type="ECO:0000313" key="6">
    <source>
        <dbReference type="Proteomes" id="UP000282977"/>
    </source>
</evidence>
<dbReference type="Gene3D" id="3.40.50.720">
    <property type="entry name" value="NAD(P)-binding Rossmann-like Domain"/>
    <property type="match status" value="1"/>
</dbReference>
<organism evidence="5 6">
    <name type="scientific">Sphingobium algorifonticola</name>
    <dbReference type="NCBI Taxonomy" id="2008318"/>
    <lineage>
        <taxon>Bacteria</taxon>
        <taxon>Pseudomonadati</taxon>
        <taxon>Pseudomonadota</taxon>
        <taxon>Alphaproteobacteria</taxon>
        <taxon>Sphingomonadales</taxon>
        <taxon>Sphingomonadaceae</taxon>
        <taxon>Sphingobium</taxon>
    </lineage>
</organism>
<dbReference type="InterPro" id="IPR057326">
    <property type="entry name" value="KR_dom"/>
</dbReference>
<evidence type="ECO:0000313" key="5">
    <source>
        <dbReference type="EMBL" id="RVT42171.1"/>
    </source>
</evidence>
<gene>
    <name evidence="5" type="ORF">ENE74_08125</name>
</gene>
<dbReference type="CDD" id="cd05233">
    <property type="entry name" value="SDR_c"/>
    <property type="match status" value="1"/>
</dbReference>
<comment type="caution">
    <text evidence="5">The sequence shown here is derived from an EMBL/GenBank/DDBJ whole genome shotgun (WGS) entry which is preliminary data.</text>
</comment>
<dbReference type="GO" id="GO:0016616">
    <property type="term" value="F:oxidoreductase activity, acting on the CH-OH group of donors, NAD or NADP as acceptor"/>
    <property type="evidence" value="ECO:0007669"/>
    <property type="project" value="TreeGrafter"/>
</dbReference>